<keyword evidence="2" id="KW-1185">Reference proteome</keyword>
<accession>A0A409VCB9</accession>
<dbReference type="InParanoid" id="A0A409VCB9"/>
<evidence type="ECO:0008006" key="3">
    <source>
        <dbReference type="Google" id="ProtNLM"/>
    </source>
</evidence>
<dbReference type="InterPro" id="IPR041492">
    <property type="entry name" value="HAD_2"/>
</dbReference>
<dbReference type="SUPFAM" id="SSF56784">
    <property type="entry name" value="HAD-like"/>
    <property type="match status" value="1"/>
</dbReference>
<dbReference type="FunFam" id="1.10.150.240:FF:000001">
    <property type="entry name" value="Haloacid dehalogenase-like hydrolase domain"/>
    <property type="match status" value="1"/>
</dbReference>
<dbReference type="InterPro" id="IPR023214">
    <property type="entry name" value="HAD_sf"/>
</dbReference>
<reference evidence="1 2" key="1">
    <citation type="journal article" date="2018" name="Evol. Lett.">
        <title>Horizontal gene cluster transfer increased hallucinogenic mushroom diversity.</title>
        <authorList>
            <person name="Reynolds H.T."/>
            <person name="Vijayakumar V."/>
            <person name="Gluck-Thaler E."/>
            <person name="Korotkin H.B."/>
            <person name="Matheny P.B."/>
            <person name="Slot J.C."/>
        </authorList>
    </citation>
    <scope>NUCLEOTIDE SEQUENCE [LARGE SCALE GENOMIC DNA]</scope>
    <source>
        <strain evidence="1 2">2629</strain>
    </source>
</reference>
<dbReference type="InterPro" id="IPR036412">
    <property type="entry name" value="HAD-like_sf"/>
</dbReference>
<dbReference type="GO" id="GO:0016791">
    <property type="term" value="F:phosphatase activity"/>
    <property type="evidence" value="ECO:0007669"/>
    <property type="project" value="TreeGrafter"/>
</dbReference>
<dbReference type="AlphaFoldDB" id="A0A409VCB9"/>
<sequence length="250" mass="28280">MHPRNKIEYVLFDMDGLLIDSEKIYTIATNEVLAEYGKVMTWDIKAGCMGKPEIPAAQYLLSHFPDLPIDIDTFLKERNRIQDTLWPTVPLLPGAKRLVQHLKKHGIPIAVATSSRRRNFEMKSANLQDVFGLFEGKVICGDDKQYNMRGKPEPDIFLTAAQVCLGREVGDPQSVPNEEQLLEREKGLIFEDALPGMQAARRSGMSVIWVPDSNLLNLGYGPVTERADQILKSLEDFRPEEWGLPPFDDE</sequence>
<dbReference type="PANTHER" id="PTHR18901:SF38">
    <property type="entry name" value="PSEUDOURIDINE-5'-PHOSPHATASE"/>
    <property type="match status" value="1"/>
</dbReference>
<dbReference type="Proteomes" id="UP000284842">
    <property type="component" value="Unassembled WGS sequence"/>
</dbReference>
<dbReference type="Gene3D" id="3.40.50.1000">
    <property type="entry name" value="HAD superfamily/HAD-like"/>
    <property type="match status" value="1"/>
</dbReference>
<dbReference type="EMBL" id="NHTK01006114">
    <property type="protein sequence ID" value="PPQ63669.1"/>
    <property type="molecule type" value="Genomic_DNA"/>
</dbReference>
<gene>
    <name evidence="1" type="ORF">CVT24_004554</name>
</gene>
<evidence type="ECO:0000313" key="1">
    <source>
        <dbReference type="EMBL" id="PPQ63669.1"/>
    </source>
</evidence>
<name>A0A409VCB9_9AGAR</name>
<organism evidence="1 2">
    <name type="scientific">Panaeolus cyanescens</name>
    <dbReference type="NCBI Taxonomy" id="181874"/>
    <lineage>
        <taxon>Eukaryota</taxon>
        <taxon>Fungi</taxon>
        <taxon>Dikarya</taxon>
        <taxon>Basidiomycota</taxon>
        <taxon>Agaricomycotina</taxon>
        <taxon>Agaricomycetes</taxon>
        <taxon>Agaricomycetidae</taxon>
        <taxon>Agaricales</taxon>
        <taxon>Agaricineae</taxon>
        <taxon>Galeropsidaceae</taxon>
        <taxon>Panaeolus</taxon>
    </lineage>
</organism>
<proteinExistence type="predicted"/>
<dbReference type="SFLD" id="SFLDS00003">
    <property type="entry name" value="Haloacid_Dehalogenase"/>
    <property type="match status" value="1"/>
</dbReference>
<dbReference type="OrthoDB" id="40579at2759"/>
<dbReference type="InterPro" id="IPR023198">
    <property type="entry name" value="PGP-like_dom2"/>
</dbReference>
<evidence type="ECO:0000313" key="2">
    <source>
        <dbReference type="Proteomes" id="UP000284842"/>
    </source>
</evidence>
<protein>
    <recommendedName>
        <fullName evidence="3">HAD-like protein</fullName>
    </recommendedName>
</protein>
<dbReference type="PANTHER" id="PTHR18901">
    <property type="entry name" value="2-DEOXYGLUCOSE-6-PHOSPHATE PHOSPHATASE 2"/>
    <property type="match status" value="1"/>
</dbReference>
<dbReference type="Pfam" id="PF13419">
    <property type="entry name" value="HAD_2"/>
    <property type="match status" value="1"/>
</dbReference>
<dbReference type="STRING" id="181874.A0A409VCB9"/>
<dbReference type="SFLD" id="SFLDG01129">
    <property type="entry name" value="C1.5:_HAD__Beta-PGM__Phosphata"/>
    <property type="match status" value="1"/>
</dbReference>
<dbReference type="FunCoup" id="A0A409VCB9">
    <property type="interactions" value="26"/>
</dbReference>
<dbReference type="Gene3D" id="1.10.150.240">
    <property type="entry name" value="Putative phosphatase, domain 2"/>
    <property type="match status" value="1"/>
</dbReference>
<comment type="caution">
    <text evidence="1">The sequence shown here is derived from an EMBL/GenBank/DDBJ whole genome shotgun (WGS) entry which is preliminary data.</text>
</comment>